<comment type="subcellular location">
    <subcellularLocation>
        <location evidence="1">Membrane</location>
    </subcellularLocation>
</comment>
<dbReference type="GO" id="GO:0003993">
    <property type="term" value="F:acid phosphatase activity"/>
    <property type="evidence" value="ECO:0007669"/>
    <property type="project" value="TreeGrafter"/>
</dbReference>
<dbReference type="RefSeq" id="XP_014159309.1">
    <property type="nucleotide sequence ID" value="XM_014303834.1"/>
</dbReference>
<evidence type="ECO:0000256" key="10">
    <source>
        <dbReference type="ARBA" id="ARBA00043668"/>
    </source>
</evidence>
<dbReference type="EC" id="3.1.3.62" evidence="4"/>
<dbReference type="GO" id="GO:0052745">
    <property type="term" value="F:inositol phosphate phosphatase activity"/>
    <property type="evidence" value="ECO:0007669"/>
    <property type="project" value="TreeGrafter"/>
</dbReference>
<dbReference type="OrthoDB" id="6509975at2759"/>
<evidence type="ECO:0000256" key="8">
    <source>
        <dbReference type="ARBA" id="ARBA00023136"/>
    </source>
</evidence>
<keyword evidence="8" id="KW-0472">Membrane</keyword>
<name>A0A0L0G8P5_9EUKA</name>
<evidence type="ECO:0000256" key="12">
    <source>
        <dbReference type="ARBA" id="ARBA00043691"/>
    </source>
</evidence>
<comment type="similarity">
    <text evidence="2">Belongs to the histidine acid phosphatase family. MINPP1 subfamily.</text>
</comment>
<comment type="catalytic activity">
    <reaction evidence="10">
        <text>1D-myo-inositol 1,2,5,6-tetrakisphosphate + H2O = 1D-myo-inositol 1,2,6-trisphosphate + phosphate</text>
        <dbReference type="Rhea" id="RHEA:77119"/>
        <dbReference type="ChEBI" id="CHEBI:15377"/>
        <dbReference type="ChEBI" id="CHEBI:43474"/>
        <dbReference type="ChEBI" id="CHEBI:195535"/>
        <dbReference type="ChEBI" id="CHEBI:195537"/>
        <dbReference type="EC" id="3.1.3.62"/>
    </reaction>
    <physiologicalReaction direction="left-to-right" evidence="10">
        <dbReference type="Rhea" id="RHEA:77120"/>
    </physiologicalReaction>
</comment>
<dbReference type="GeneID" id="25902910"/>
<evidence type="ECO:0000256" key="2">
    <source>
        <dbReference type="ARBA" id="ARBA00008422"/>
    </source>
</evidence>
<comment type="catalytic activity">
    <reaction evidence="11">
        <text>1D-myo-inositol 1,2,4,5,6-pentakisphosphate + H2O = 1D-myo-inositol 1,2,5,6-tetrakisphosphate + phosphate</text>
        <dbReference type="Rhea" id="RHEA:77115"/>
        <dbReference type="ChEBI" id="CHEBI:15377"/>
        <dbReference type="ChEBI" id="CHEBI:43474"/>
        <dbReference type="ChEBI" id="CHEBI:57798"/>
        <dbReference type="ChEBI" id="CHEBI:195535"/>
        <dbReference type="EC" id="3.1.3.62"/>
    </reaction>
    <physiologicalReaction direction="left-to-right" evidence="11">
        <dbReference type="Rhea" id="RHEA:77116"/>
    </physiologicalReaction>
</comment>
<dbReference type="STRING" id="667725.A0A0L0G8P5"/>
<evidence type="ECO:0000313" key="14">
    <source>
        <dbReference type="EMBL" id="KNC85407.1"/>
    </source>
</evidence>
<keyword evidence="7" id="KW-0378">Hydrolase</keyword>
<dbReference type="AlphaFoldDB" id="A0A0L0G8P5"/>
<keyword evidence="6" id="KW-0732">Signal</keyword>
<dbReference type="InterPro" id="IPR000560">
    <property type="entry name" value="His_Pase_clade-2"/>
</dbReference>
<organism evidence="14 15">
    <name type="scientific">Sphaeroforma arctica JP610</name>
    <dbReference type="NCBI Taxonomy" id="667725"/>
    <lineage>
        <taxon>Eukaryota</taxon>
        <taxon>Ichthyosporea</taxon>
        <taxon>Ichthyophonida</taxon>
        <taxon>Sphaeroforma</taxon>
    </lineage>
</organism>
<dbReference type="SUPFAM" id="SSF53254">
    <property type="entry name" value="Phosphoglycerate mutase-like"/>
    <property type="match status" value="1"/>
</dbReference>
<evidence type="ECO:0000313" key="15">
    <source>
        <dbReference type="Proteomes" id="UP000054560"/>
    </source>
</evidence>
<dbReference type="GO" id="GO:0034417">
    <property type="term" value="F:bisphosphoglycerate 3-phosphatase activity"/>
    <property type="evidence" value="ECO:0007669"/>
    <property type="project" value="UniProtKB-EC"/>
</dbReference>
<evidence type="ECO:0000256" key="11">
    <source>
        <dbReference type="ARBA" id="ARBA00043671"/>
    </source>
</evidence>
<keyword evidence="15" id="KW-1185">Reference proteome</keyword>
<dbReference type="Pfam" id="PF00328">
    <property type="entry name" value="His_Phos_2"/>
    <property type="match status" value="1"/>
</dbReference>
<comment type="catalytic activity">
    <reaction evidence="13">
        <text>(2R)-2,3-bisphosphoglycerate + H2O = (2R)-2-phosphoglycerate + phosphate</text>
        <dbReference type="Rhea" id="RHEA:27381"/>
        <dbReference type="ChEBI" id="CHEBI:15377"/>
        <dbReference type="ChEBI" id="CHEBI:43474"/>
        <dbReference type="ChEBI" id="CHEBI:58248"/>
        <dbReference type="ChEBI" id="CHEBI:58289"/>
        <dbReference type="EC" id="3.1.3.80"/>
    </reaction>
    <physiologicalReaction direction="left-to-right" evidence="13">
        <dbReference type="Rhea" id="RHEA:27382"/>
    </physiologicalReaction>
</comment>
<dbReference type="EMBL" id="KQ241703">
    <property type="protein sequence ID" value="KNC85407.1"/>
    <property type="molecule type" value="Genomic_DNA"/>
</dbReference>
<reference evidence="14 15" key="1">
    <citation type="submission" date="2011-02" db="EMBL/GenBank/DDBJ databases">
        <title>The Genome Sequence of Sphaeroforma arctica JP610.</title>
        <authorList>
            <consortium name="The Broad Institute Genome Sequencing Platform"/>
            <person name="Russ C."/>
            <person name="Cuomo C."/>
            <person name="Young S.K."/>
            <person name="Zeng Q."/>
            <person name="Gargeya S."/>
            <person name="Alvarado L."/>
            <person name="Berlin A."/>
            <person name="Chapman S.B."/>
            <person name="Chen Z."/>
            <person name="Freedman E."/>
            <person name="Gellesch M."/>
            <person name="Goldberg J."/>
            <person name="Griggs A."/>
            <person name="Gujja S."/>
            <person name="Heilman E."/>
            <person name="Heiman D."/>
            <person name="Howarth C."/>
            <person name="Mehta T."/>
            <person name="Neiman D."/>
            <person name="Pearson M."/>
            <person name="Roberts A."/>
            <person name="Saif S."/>
            <person name="Shea T."/>
            <person name="Shenoy N."/>
            <person name="Sisk P."/>
            <person name="Stolte C."/>
            <person name="Sykes S."/>
            <person name="White J."/>
            <person name="Yandava C."/>
            <person name="Burger G."/>
            <person name="Gray M.W."/>
            <person name="Holland P.W.H."/>
            <person name="King N."/>
            <person name="Lang F.B.F."/>
            <person name="Roger A.J."/>
            <person name="Ruiz-Trillo I."/>
            <person name="Haas B."/>
            <person name="Nusbaum C."/>
            <person name="Birren B."/>
        </authorList>
    </citation>
    <scope>NUCLEOTIDE SEQUENCE [LARGE SCALE GENOMIC DNA]</scope>
    <source>
        <strain evidence="14 15">JP610</strain>
    </source>
</reference>
<dbReference type="eggNOG" id="KOG1382">
    <property type="taxonomic scope" value="Eukaryota"/>
</dbReference>
<evidence type="ECO:0000256" key="9">
    <source>
        <dbReference type="ARBA" id="ARBA00031642"/>
    </source>
</evidence>
<dbReference type="PANTHER" id="PTHR20963">
    <property type="entry name" value="MULTIPLE INOSITOL POLYPHOSPHATE PHOSPHATASE-RELATED"/>
    <property type="match status" value="1"/>
</dbReference>
<sequence length="190" mass="21675">MRTTTSTQGESEQYGLAKRLRKHLPELFTEAYTPNVYNFQSTQISRTAQSGAAFVYGLFEGQGTIGEAKYQPVSIWSDSLDSDNRLRFYDNCPVYLDLHDKHAKKEREVVDHLKEIEKGPIIAAIAKQLSEKMGIADKYILTYKDVHGIYRACNYDTVKDGETSPWCDFLGEKAIRTMEYRDVVAQKLST</sequence>
<evidence type="ECO:0000256" key="3">
    <source>
        <dbReference type="ARBA" id="ARBA00012976"/>
    </source>
</evidence>
<dbReference type="GO" id="GO:0016020">
    <property type="term" value="C:membrane"/>
    <property type="evidence" value="ECO:0007669"/>
    <property type="project" value="UniProtKB-SubCell"/>
</dbReference>
<evidence type="ECO:0000256" key="5">
    <source>
        <dbReference type="ARBA" id="ARBA00018097"/>
    </source>
</evidence>
<gene>
    <name evidence="14" type="ORF">SARC_02406</name>
</gene>
<dbReference type="Proteomes" id="UP000054560">
    <property type="component" value="Unassembled WGS sequence"/>
</dbReference>
<dbReference type="PANTHER" id="PTHR20963:SF8">
    <property type="entry name" value="MULTIPLE INOSITOL POLYPHOSPHATE PHOSPHATASE 1"/>
    <property type="match status" value="1"/>
</dbReference>
<dbReference type="EC" id="3.1.3.80" evidence="3"/>
<evidence type="ECO:0000256" key="4">
    <source>
        <dbReference type="ARBA" id="ARBA00013040"/>
    </source>
</evidence>
<evidence type="ECO:0000256" key="7">
    <source>
        <dbReference type="ARBA" id="ARBA00022801"/>
    </source>
</evidence>
<evidence type="ECO:0000256" key="6">
    <source>
        <dbReference type="ARBA" id="ARBA00022729"/>
    </source>
</evidence>
<dbReference type="Gene3D" id="3.40.50.1240">
    <property type="entry name" value="Phosphoglycerate mutase-like"/>
    <property type="match status" value="1"/>
</dbReference>
<evidence type="ECO:0000256" key="1">
    <source>
        <dbReference type="ARBA" id="ARBA00004370"/>
    </source>
</evidence>
<accession>A0A0L0G8P5</accession>
<comment type="catalytic activity">
    <reaction evidence="12">
        <text>1D-myo-inositol hexakisphosphate + H2O = 1D-myo-inositol 1,2,4,5,6-pentakisphosphate + phosphate</text>
        <dbReference type="Rhea" id="RHEA:16989"/>
        <dbReference type="ChEBI" id="CHEBI:15377"/>
        <dbReference type="ChEBI" id="CHEBI:43474"/>
        <dbReference type="ChEBI" id="CHEBI:57798"/>
        <dbReference type="ChEBI" id="CHEBI:58130"/>
        <dbReference type="EC" id="3.1.3.62"/>
    </reaction>
    <physiologicalReaction direction="left-to-right" evidence="12">
        <dbReference type="Rhea" id="RHEA:16990"/>
    </physiologicalReaction>
</comment>
<protein>
    <recommendedName>
        <fullName evidence="5">Multiple inositol polyphosphate phosphatase 1</fullName>
        <ecNumber evidence="4">3.1.3.62</ecNumber>
        <ecNumber evidence="3">3.1.3.80</ecNumber>
    </recommendedName>
    <alternativeName>
        <fullName evidence="9">2,3-bisphosphoglycerate 3-phosphatase</fullName>
    </alternativeName>
</protein>
<proteinExistence type="inferred from homology"/>
<evidence type="ECO:0000256" key="13">
    <source>
        <dbReference type="ARBA" id="ARBA00043832"/>
    </source>
</evidence>
<dbReference type="InterPro" id="IPR029033">
    <property type="entry name" value="His_PPase_superfam"/>
</dbReference>